<feature type="coiled-coil region" evidence="1">
    <location>
        <begin position="192"/>
        <end position="219"/>
    </location>
</feature>
<name>A0ABR1BDY1_POLSC</name>
<reference evidence="2 3" key="1">
    <citation type="submission" date="2023-09" db="EMBL/GenBank/DDBJ databases">
        <title>Genomes of two closely related lineages of the louse Polyplax serrata with different host specificities.</title>
        <authorList>
            <person name="Martinu J."/>
            <person name="Tarabai H."/>
            <person name="Stefka J."/>
            <person name="Hypsa V."/>
        </authorList>
    </citation>
    <scope>NUCLEOTIDE SEQUENCE [LARGE SCALE GENOMIC DNA]</scope>
    <source>
        <strain evidence="2">98ZLc_SE</strain>
    </source>
</reference>
<dbReference type="PANTHER" id="PTHR46518">
    <property type="entry name" value="COILED-COIL DOMAIN-CONTAINING PROTEIN 151"/>
    <property type="match status" value="1"/>
</dbReference>
<protein>
    <recommendedName>
        <fullName evidence="4">Coiled-coil domain-containing protein 151</fullName>
    </recommendedName>
</protein>
<proteinExistence type="predicted"/>
<dbReference type="InterPro" id="IPR033192">
    <property type="entry name" value="ODAD3"/>
</dbReference>
<dbReference type="EMBL" id="JAWJWF010000001">
    <property type="protein sequence ID" value="KAK6641636.1"/>
    <property type="molecule type" value="Genomic_DNA"/>
</dbReference>
<evidence type="ECO:0008006" key="4">
    <source>
        <dbReference type="Google" id="ProtNLM"/>
    </source>
</evidence>
<evidence type="ECO:0000313" key="2">
    <source>
        <dbReference type="EMBL" id="KAK6641636.1"/>
    </source>
</evidence>
<evidence type="ECO:0000313" key="3">
    <source>
        <dbReference type="Proteomes" id="UP001359485"/>
    </source>
</evidence>
<accession>A0ABR1BDY1</accession>
<organism evidence="2 3">
    <name type="scientific">Polyplax serrata</name>
    <name type="common">Common mouse louse</name>
    <dbReference type="NCBI Taxonomy" id="468196"/>
    <lineage>
        <taxon>Eukaryota</taxon>
        <taxon>Metazoa</taxon>
        <taxon>Ecdysozoa</taxon>
        <taxon>Arthropoda</taxon>
        <taxon>Hexapoda</taxon>
        <taxon>Insecta</taxon>
        <taxon>Pterygota</taxon>
        <taxon>Neoptera</taxon>
        <taxon>Paraneoptera</taxon>
        <taxon>Psocodea</taxon>
        <taxon>Troctomorpha</taxon>
        <taxon>Phthiraptera</taxon>
        <taxon>Anoplura</taxon>
        <taxon>Polyplacidae</taxon>
        <taxon>Polyplax</taxon>
    </lineage>
</organism>
<dbReference type="PANTHER" id="PTHR46518:SF1">
    <property type="entry name" value="OUTER DYNEIN ARM-DOCKING COMPLEX SUBUNIT 3"/>
    <property type="match status" value="1"/>
</dbReference>
<gene>
    <name evidence="2" type="ORF">RUM44_013351</name>
</gene>
<evidence type="ECO:0000256" key="1">
    <source>
        <dbReference type="SAM" id="Coils"/>
    </source>
</evidence>
<keyword evidence="3" id="KW-1185">Reference proteome</keyword>
<comment type="caution">
    <text evidence="2">The sequence shown here is derived from an EMBL/GenBank/DDBJ whole genome shotgun (WGS) entry which is preliminary data.</text>
</comment>
<sequence>MPLQKDDNMEDSLAEVNHKITEIKKKIQLSEGQRKAHFEECDAEKKRNIERIRSLKKEVKEIYKKLAEPMNCDESILKSSSRYPKDAGALRNKKLEEAIVFVDLKCIDLNKQLDVFKYKNKLKKARLKKLAEECRDMVSKTSEKKGRKIETVSNKPMCVLENQIHRVEMNMMEAEHVNKKYKTIRLHLLSDSVQFESSLKKLEDEIEKQNVEIKNLQVISKEALGLRDITKGTLMHQELSALNAGKNRENQLQDFRHRVDERKVELERLERRIFPAGRMVFDDGIEGGDGGQAGENANQIVSNLEAAFTKLKVATGETETEDILPRFVSQKETKQRLDFLKRITEEEKKQLEMKKEAALVQLEATKFSEVKDREQSQEEIDKLKKEIEEETSKKETYVKELERIKKQLLDIRNCLYSVIRELQVSGTRTTGSMADRCPVQHANDEVPPEPSEKVETYSTVLNCLVRKIKSGLSQIGMGDTLREVLKNMQEQQQNKEGISVAIPSEETPLFPGLLQQGECKQPKVQQTSLLPQDSDDEEDIPSRTYLKRQAQLLVDAKSRKKFNRVLNFSKGKK</sequence>
<feature type="coiled-coil region" evidence="1">
    <location>
        <begin position="341"/>
        <end position="407"/>
    </location>
</feature>
<dbReference type="Proteomes" id="UP001359485">
    <property type="component" value="Unassembled WGS sequence"/>
</dbReference>
<keyword evidence="1" id="KW-0175">Coiled coil</keyword>